<dbReference type="Proteomes" id="UP000272888">
    <property type="component" value="Unassembled WGS sequence"/>
</dbReference>
<feature type="chain" id="PRO_5017427742" evidence="1">
    <location>
        <begin position="36"/>
        <end position="110"/>
    </location>
</feature>
<reference evidence="3" key="1">
    <citation type="submission" date="2018-09" db="EMBL/GenBank/DDBJ databases">
        <authorList>
            <person name="Livingstone P.G."/>
            <person name="Whitworth D.E."/>
        </authorList>
    </citation>
    <scope>NUCLEOTIDE SEQUENCE [LARGE SCALE GENOMIC DNA]</scope>
    <source>
        <strain evidence="3">CA051B</strain>
    </source>
</reference>
<evidence type="ECO:0000313" key="3">
    <source>
        <dbReference type="Proteomes" id="UP000272888"/>
    </source>
</evidence>
<proteinExistence type="predicted"/>
<keyword evidence="1" id="KW-0732">Signal</keyword>
<name>A0A3A8P9Q4_9BACT</name>
<evidence type="ECO:0000313" key="2">
    <source>
        <dbReference type="EMBL" id="RKH50215.1"/>
    </source>
</evidence>
<sequence length="110" mass="11214">MHLNPPRPPSLRSARWMLSLSLAAALVGCGAPLTADDQADVLGSASNALLSTNGLSTNGLSTNGLSTNGLSTNGLSTNGLSTNGLSTNGFSTWFTANPSASDMVMRYVVQ</sequence>
<dbReference type="EMBL" id="RAWB01000431">
    <property type="protein sequence ID" value="RKH50215.1"/>
    <property type="molecule type" value="Genomic_DNA"/>
</dbReference>
<evidence type="ECO:0000256" key="1">
    <source>
        <dbReference type="SAM" id="SignalP"/>
    </source>
</evidence>
<keyword evidence="3" id="KW-1185">Reference proteome</keyword>
<comment type="caution">
    <text evidence="2">The sequence shown here is derived from an EMBL/GenBank/DDBJ whole genome shotgun (WGS) entry which is preliminary data.</text>
</comment>
<dbReference type="AlphaFoldDB" id="A0A3A8P9Q4"/>
<feature type="non-terminal residue" evidence="2">
    <location>
        <position position="110"/>
    </location>
</feature>
<dbReference type="Pfam" id="PF01744">
    <property type="entry name" value="GLTT"/>
    <property type="match status" value="1"/>
</dbReference>
<accession>A0A3A8P9Q4</accession>
<gene>
    <name evidence="2" type="ORF">D7V93_30815</name>
</gene>
<organism evidence="2 3">
    <name type="scientific">Corallococcus llansteffanensis</name>
    <dbReference type="NCBI Taxonomy" id="2316731"/>
    <lineage>
        <taxon>Bacteria</taxon>
        <taxon>Pseudomonadati</taxon>
        <taxon>Myxococcota</taxon>
        <taxon>Myxococcia</taxon>
        <taxon>Myxococcales</taxon>
        <taxon>Cystobacterineae</taxon>
        <taxon>Myxococcaceae</taxon>
        <taxon>Corallococcus</taxon>
    </lineage>
</organism>
<feature type="signal peptide" evidence="1">
    <location>
        <begin position="1"/>
        <end position="35"/>
    </location>
</feature>
<dbReference type="PROSITE" id="PS51257">
    <property type="entry name" value="PROKAR_LIPOPROTEIN"/>
    <property type="match status" value="1"/>
</dbReference>
<dbReference type="InterPro" id="IPR008164">
    <property type="entry name" value="XGLTT_rpt"/>
</dbReference>
<protein>
    <submittedName>
        <fullName evidence="2">Uncharacterized protein</fullName>
    </submittedName>
</protein>